<dbReference type="InterPro" id="IPR021109">
    <property type="entry name" value="Peptidase_aspartic_dom_sf"/>
</dbReference>
<dbReference type="EMBL" id="JACGWM010001413">
    <property type="protein sequence ID" value="KAL0293157.1"/>
    <property type="molecule type" value="Genomic_DNA"/>
</dbReference>
<sequence>MSFDCALCDLGPSVSLMPSSIFQMLDLGELKPTTTSLQLANRNVKYLIGILEDVPIRVDKFFTHVDFIILEMEEDTQIPMILIRPFLATVGAIIDVRSRKLFLNVGDEKVEFNMSSSTKYPRFSESCCMVNDVDVAVKKMFMSFGLDDDSQCVLI</sequence>
<gene>
    <name evidence="1" type="ORF">Scaly_2577600</name>
</gene>
<dbReference type="PANTHER" id="PTHR33067:SF31">
    <property type="entry name" value="RNA-DIRECTED DNA POLYMERASE"/>
    <property type="match status" value="1"/>
</dbReference>
<dbReference type="AlphaFoldDB" id="A0AAW2JFP0"/>
<protein>
    <recommendedName>
        <fullName evidence="2">Reverse transcriptase domain-containing protein</fullName>
    </recommendedName>
</protein>
<evidence type="ECO:0000313" key="1">
    <source>
        <dbReference type="EMBL" id="KAL0293157.1"/>
    </source>
</evidence>
<reference evidence="1" key="2">
    <citation type="journal article" date="2024" name="Plant">
        <title>Genomic evolution and insights into agronomic trait innovations of Sesamum species.</title>
        <authorList>
            <person name="Miao H."/>
            <person name="Wang L."/>
            <person name="Qu L."/>
            <person name="Liu H."/>
            <person name="Sun Y."/>
            <person name="Le M."/>
            <person name="Wang Q."/>
            <person name="Wei S."/>
            <person name="Zheng Y."/>
            <person name="Lin W."/>
            <person name="Duan Y."/>
            <person name="Cao H."/>
            <person name="Xiong S."/>
            <person name="Wang X."/>
            <person name="Wei L."/>
            <person name="Li C."/>
            <person name="Ma Q."/>
            <person name="Ju M."/>
            <person name="Zhao R."/>
            <person name="Li G."/>
            <person name="Mu C."/>
            <person name="Tian Q."/>
            <person name="Mei H."/>
            <person name="Zhang T."/>
            <person name="Gao T."/>
            <person name="Zhang H."/>
        </authorList>
    </citation>
    <scope>NUCLEOTIDE SEQUENCE</scope>
    <source>
        <strain evidence="1">KEN8</strain>
    </source>
</reference>
<dbReference type="CDD" id="cd00303">
    <property type="entry name" value="retropepsin_like"/>
    <property type="match status" value="1"/>
</dbReference>
<reference evidence="1" key="1">
    <citation type="submission" date="2020-06" db="EMBL/GenBank/DDBJ databases">
        <authorList>
            <person name="Li T."/>
            <person name="Hu X."/>
            <person name="Zhang T."/>
            <person name="Song X."/>
            <person name="Zhang H."/>
            <person name="Dai N."/>
            <person name="Sheng W."/>
            <person name="Hou X."/>
            <person name="Wei L."/>
        </authorList>
    </citation>
    <scope>NUCLEOTIDE SEQUENCE</scope>
    <source>
        <strain evidence="1">KEN8</strain>
        <tissue evidence="1">Leaf</tissue>
    </source>
</reference>
<comment type="caution">
    <text evidence="1">The sequence shown here is derived from an EMBL/GenBank/DDBJ whole genome shotgun (WGS) entry which is preliminary data.</text>
</comment>
<dbReference type="PANTHER" id="PTHR33067">
    <property type="entry name" value="RNA-DIRECTED DNA POLYMERASE-RELATED"/>
    <property type="match status" value="1"/>
</dbReference>
<accession>A0AAW2JFP0</accession>
<evidence type="ECO:0008006" key="2">
    <source>
        <dbReference type="Google" id="ProtNLM"/>
    </source>
</evidence>
<organism evidence="1">
    <name type="scientific">Sesamum calycinum</name>
    <dbReference type="NCBI Taxonomy" id="2727403"/>
    <lineage>
        <taxon>Eukaryota</taxon>
        <taxon>Viridiplantae</taxon>
        <taxon>Streptophyta</taxon>
        <taxon>Embryophyta</taxon>
        <taxon>Tracheophyta</taxon>
        <taxon>Spermatophyta</taxon>
        <taxon>Magnoliopsida</taxon>
        <taxon>eudicotyledons</taxon>
        <taxon>Gunneridae</taxon>
        <taxon>Pentapetalae</taxon>
        <taxon>asterids</taxon>
        <taxon>lamiids</taxon>
        <taxon>Lamiales</taxon>
        <taxon>Pedaliaceae</taxon>
        <taxon>Sesamum</taxon>
    </lineage>
</organism>
<dbReference type="Gene3D" id="2.40.70.10">
    <property type="entry name" value="Acid Proteases"/>
    <property type="match status" value="1"/>
</dbReference>
<proteinExistence type="predicted"/>
<name>A0AAW2JFP0_9LAMI</name>